<gene>
    <name evidence="1" type="ORF">Q3O60_14915</name>
</gene>
<evidence type="ECO:0000313" key="1">
    <source>
        <dbReference type="EMBL" id="MDP4537482.1"/>
    </source>
</evidence>
<sequence>MNSSDSYHLLGKFIVTFQQLEDCVKEIIVMLVQAKDEEMAHILMNELDNLARLKTADVLFRRFTSVRVGDFKEENTGFHKLVVWLQRLGERRNEIVHSNYYDWTTDVGESGLLRKNSKLRGSKGEREQSEEELLPEHLWKDLADLNNAYGQLELYRLKIIEWLSPVETA</sequence>
<dbReference type="RefSeq" id="WP_305894745.1">
    <property type="nucleotide sequence ID" value="NZ_JAUZVZ010000026.1"/>
</dbReference>
<comment type="caution">
    <text evidence="1">The sequence shown here is derived from an EMBL/GenBank/DDBJ whole genome shotgun (WGS) entry which is preliminary data.</text>
</comment>
<evidence type="ECO:0008006" key="3">
    <source>
        <dbReference type="Google" id="ProtNLM"/>
    </source>
</evidence>
<evidence type="ECO:0000313" key="2">
    <source>
        <dbReference type="Proteomes" id="UP001231616"/>
    </source>
</evidence>
<protein>
    <recommendedName>
        <fullName evidence="3">Cthe-2314-like HEPN domain-containing protein</fullName>
    </recommendedName>
</protein>
<reference evidence="1 2" key="1">
    <citation type="submission" date="2023-08" db="EMBL/GenBank/DDBJ databases">
        <authorList>
            <person name="Joshi A."/>
            <person name="Thite S."/>
        </authorList>
    </citation>
    <scope>NUCLEOTIDE SEQUENCE [LARGE SCALE GENOMIC DNA]</scope>
    <source>
        <strain evidence="1 2">AC40</strain>
    </source>
</reference>
<dbReference type="EMBL" id="JAUZVZ010000026">
    <property type="protein sequence ID" value="MDP4537482.1"/>
    <property type="molecule type" value="Genomic_DNA"/>
</dbReference>
<name>A0ABT9H2F4_9GAMM</name>
<dbReference type="Proteomes" id="UP001231616">
    <property type="component" value="Unassembled WGS sequence"/>
</dbReference>
<accession>A0ABT9H2F4</accession>
<keyword evidence="2" id="KW-1185">Reference proteome</keyword>
<organism evidence="1 2">
    <name type="scientific">Alkalimonas collagenimarina</name>
    <dbReference type="NCBI Taxonomy" id="400390"/>
    <lineage>
        <taxon>Bacteria</taxon>
        <taxon>Pseudomonadati</taxon>
        <taxon>Pseudomonadota</taxon>
        <taxon>Gammaproteobacteria</taxon>
        <taxon>Alkalimonas</taxon>
    </lineage>
</organism>
<proteinExistence type="predicted"/>